<dbReference type="EMBL" id="JAGXOE010000043">
    <property type="protein sequence ID" value="MBS4102839.1"/>
    <property type="molecule type" value="Genomic_DNA"/>
</dbReference>
<organism evidence="1 2">
    <name type="scientific">Tsukamurella paurometabola</name>
    <name type="common">Corynebacterium paurometabolum</name>
    <dbReference type="NCBI Taxonomy" id="2061"/>
    <lineage>
        <taxon>Bacteria</taxon>
        <taxon>Bacillati</taxon>
        <taxon>Actinomycetota</taxon>
        <taxon>Actinomycetes</taxon>
        <taxon>Mycobacteriales</taxon>
        <taxon>Tsukamurellaceae</taxon>
        <taxon>Tsukamurella</taxon>
    </lineage>
</organism>
<accession>A0ABS5NEW8</accession>
<reference evidence="1 2" key="1">
    <citation type="submission" date="2021-04" db="EMBL/GenBank/DDBJ databases">
        <title>Whole genome sequence analysis of a thiophenic sulfur metabolizing bacteria.</title>
        <authorList>
            <person name="Akhtar N."/>
            <person name="Akram J."/>
            <person name="Aslam A."/>
        </authorList>
    </citation>
    <scope>NUCLEOTIDE SEQUENCE [LARGE SCALE GENOMIC DNA]</scope>
    <source>
        <strain evidence="1 2">3OW</strain>
    </source>
</reference>
<evidence type="ECO:0000313" key="1">
    <source>
        <dbReference type="EMBL" id="MBS4102839.1"/>
    </source>
</evidence>
<name>A0ABS5NEW8_TSUPA</name>
<protein>
    <submittedName>
        <fullName evidence="1">Uncharacterized protein</fullName>
    </submittedName>
</protein>
<gene>
    <name evidence="1" type="ORF">KFZ73_16535</name>
</gene>
<dbReference type="Proteomes" id="UP000676853">
    <property type="component" value="Unassembled WGS sequence"/>
</dbReference>
<comment type="caution">
    <text evidence="1">The sequence shown here is derived from an EMBL/GenBank/DDBJ whole genome shotgun (WGS) entry which is preliminary data.</text>
</comment>
<dbReference type="RefSeq" id="WP_212554391.1">
    <property type="nucleotide sequence ID" value="NZ_JAGXOE010000043.1"/>
</dbReference>
<proteinExistence type="predicted"/>
<keyword evidence="2" id="KW-1185">Reference proteome</keyword>
<sequence length="95" mass="10478">MDLDAPIETEEQLRAGTVELLEQAEPHTAEWMYLRRAVIDLDLIRATVDLASAQLGALIPPSPRGASNHHAVRLGVKRLTAEIEAEIEQAVSREL</sequence>
<evidence type="ECO:0000313" key="2">
    <source>
        <dbReference type="Proteomes" id="UP000676853"/>
    </source>
</evidence>